<dbReference type="PROSITE" id="PS50013">
    <property type="entry name" value="CHROMO_2"/>
    <property type="match status" value="1"/>
</dbReference>
<evidence type="ECO:0000256" key="1">
    <source>
        <dbReference type="ARBA" id="ARBA00004123"/>
    </source>
</evidence>
<dbReference type="InterPro" id="IPR016197">
    <property type="entry name" value="Chromo-like_dom_sf"/>
</dbReference>
<evidence type="ECO:0000313" key="6">
    <source>
        <dbReference type="EMBL" id="KAF5667573.1"/>
    </source>
</evidence>
<dbReference type="Gene3D" id="2.40.50.40">
    <property type="match status" value="1"/>
</dbReference>
<dbReference type="Pfam" id="PF00385">
    <property type="entry name" value="Chromo"/>
    <property type="match status" value="1"/>
</dbReference>
<dbReference type="EMBL" id="JAAGWQ010000100">
    <property type="protein sequence ID" value="KAF5667573.1"/>
    <property type="molecule type" value="Genomic_DNA"/>
</dbReference>
<dbReference type="GO" id="GO:0005634">
    <property type="term" value="C:nucleus"/>
    <property type="evidence" value="ECO:0007669"/>
    <property type="project" value="UniProtKB-SubCell"/>
</dbReference>
<keyword evidence="3" id="KW-0539">Nucleus</keyword>
<comment type="subunit">
    <text evidence="2">Component of the NuA4 histone acetyltransferase complex.</text>
</comment>
<accession>A0A8H5TDH4</accession>
<reference evidence="6 7" key="1">
    <citation type="submission" date="2020-05" db="EMBL/GenBank/DDBJ databases">
        <title>Identification and distribution of gene clusters putatively required for synthesis of sphingolipid metabolism inhibitors in phylogenetically diverse species of the filamentous fungus Fusarium.</title>
        <authorList>
            <person name="Kim H.-S."/>
            <person name="Busman M."/>
            <person name="Brown D.W."/>
            <person name="Divon H."/>
            <person name="Uhlig S."/>
            <person name="Proctor R.H."/>
        </authorList>
    </citation>
    <scope>NUCLEOTIDE SEQUENCE [LARGE SCALE GENOMIC DNA]</scope>
    <source>
        <strain evidence="6 7">NRRL 20693</strain>
    </source>
</reference>
<comment type="subcellular location">
    <subcellularLocation>
        <location evidence="1">Nucleus</location>
    </subcellularLocation>
</comment>
<keyword evidence="7" id="KW-1185">Reference proteome</keyword>
<evidence type="ECO:0000313" key="7">
    <source>
        <dbReference type="Proteomes" id="UP000567885"/>
    </source>
</evidence>
<evidence type="ECO:0000256" key="4">
    <source>
        <dbReference type="SAM" id="MobiDB-lite"/>
    </source>
</evidence>
<protein>
    <recommendedName>
        <fullName evidence="5">Chromo domain-containing protein</fullName>
    </recommendedName>
</protein>
<dbReference type="SUPFAM" id="SSF54160">
    <property type="entry name" value="Chromo domain-like"/>
    <property type="match status" value="1"/>
</dbReference>
<feature type="compositionally biased region" description="Basic and acidic residues" evidence="4">
    <location>
        <begin position="352"/>
        <end position="362"/>
    </location>
</feature>
<comment type="caution">
    <text evidence="6">The sequence shown here is derived from an EMBL/GenBank/DDBJ whole genome shotgun (WGS) entry which is preliminary data.</text>
</comment>
<gene>
    <name evidence="6" type="ORF">FHETE_5631</name>
</gene>
<feature type="compositionally biased region" description="Polar residues" evidence="4">
    <location>
        <begin position="249"/>
        <end position="263"/>
    </location>
</feature>
<feature type="region of interest" description="Disordered" evidence="4">
    <location>
        <begin position="233"/>
        <end position="296"/>
    </location>
</feature>
<evidence type="ECO:0000256" key="2">
    <source>
        <dbReference type="ARBA" id="ARBA00011353"/>
    </source>
</evidence>
<dbReference type="CDD" id="cd18966">
    <property type="entry name" value="chromodomain"/>
    <property type="match status" value="1"/>
</dbReference>
<dbReference type="InterPro" id="IPR023779">
    <property type="entry name" value="Chromodomain_CS"/>
</dbReference>
<name>A0A8H5TDH4_FUSHE</name>
<dbReference type="InterPro" id="IPR000953">
    <property type="entry name" value="Chromo/chromo_shadow_dom"/>
</dbReference>
<dbReference type="InterPro" id="IPR023780">
    <property type="entry name" value="Chromo_domain"/>
</dbReference>
<dbReference type="GO" id="GO:0006338">
    <property type="term" value="P:chromatin remodeling"/>
    <property type="evidence" value="ECO:0007669"/>
    <property type="project" value="UniProtKB-ARBA"/>
</dbReference>
<organism evidence="6 7">
    <name type="scientific">Fusarium heterosporum</name>
    <dbReference type="NCBI Taxonomy" id="42747"/>
    <lineage>
        <taxon>Eukaryota</taxon>
        <taxon>Fungi</taxon>
        <taxon>Dikarya</taxon>
        <taxon>Ascomycota</taxon>
        <taxon>Pezizomycotina</taxon>
        <taxon>Sordariomycetes</taxon>
        <taxon>Hypocreomycetidae</taxon>
        <taxon>Hypocreales</taxon>
        <taxon>Nectriaceae</taxon>
        <taxon>Fusarium</taxon>
        <taxon>Fusarium heterosporum species complex</taxon>
    </lineage>
</organism>
<sequence length="1282" mass="145315">MDDSDDESIASTIQTEHGSEEEWIVSDIRAAWEVDGSLRYLIRWEGFDLCEATWEPKENLNDHLIGEWEKTKAQGDFDLFQRIREWKKAWKDKYNEKRERHRRRNRLRKKRGLKPTSFAYMEEHLAWVSRFPDGEELGSPAVSSPLPSVHDHDADIGVGQQSQLLPAKRNLVVASLSEDSSPKPTAQNNTTNIRKNTLSQASLNVTSNSHKQAPQKNLSSVFKPIPAPASSLLSSKLSKPIKRSDQRKSQSIARKSQPAQAFTGNVFASGKERKKRVTLAENAKDPNKAPRLLKPRPARIIEKASRDRECAAPTRVPSDLISLNPAERHTGNPSIQSPGVIIIGTHAWNDGDIHSRRDESPPKDNTTSKAKVKKSISWGNVQEKIISSTEEPTTFERETSLFLRRDSVVPTDTVSHVKNEEHIGKESTPSIANVPSQRVAWTETTPAPTIQRDKNPLSKTIATDIQFGPGTRETISVAFERNQPPSQPEQPWPNLFENEPILIFTHTCIAQDFWYQEKALTIDKLGHGSVVSSGNPTSLSLVANWLGCRSLGVLLYRSDLCVFLHIPPEVGTLQYSLFRPATHFTTRSLAPVILPEDLESGDVLPQMTSTLFNRMLGFQYEQILPENAPMNLSKHSFFLAFPASAGQEAQFIGTWLRSCNPECKIFSTFFPGQWRSFVKLDQGVVIVHEEAIWSIRMFPNVWGLLNTASNFSFRLFSKCLQPEPLYPSLGQPCRIGDVSLLPICGSRKALLVTPSFVVSQPQQCWNFFKWFYKAWHDNHDSIRLVVCASFDSWILDVAAENEDDWALHKSANKVRDDEKEVAKQEHDALYKSWEAIRALMDYPDEEQSALIFAPECIDDNDEQSIVNWFGWWSIMNLDTYRKFSVVGSSETRPERLTRRVKAPSFTTSTLVSLDEAPSLGNSADRSLTTLQKNAIAGPLTSQPRKKFGLISGDDVVSFTNLFHRLENGNHRSAYVPPQSLFSEPVAYWSVDMARDFSDYPNGFATYSSCLEFFLQAVYGPGYHNTGIAFCYTPERTWSPGQSSENIKKGREPWLVAYRAVYPHLKPWRAAELIIWDPAWKAKLRENGDVYEGDLSEAQRRMIQAVREELDKKLKLERVWLSGPVGSEGLNEPVDLAINQLQCFMRNVKTSIPCNTGQMMAQGWETVKLGDASSGLQSPSYPEPMDIDIPADISDVADDALKTVFHAPRGKQTDRPSKCRNRFFQYCSMVKARGDRGKLMEYRFRPTMDWYREQVEEGRGFEHIRVNTWEAIFEKHKIVEDTR</sequence>
<feature type="domain" description="Chromo" evidence="5">
    <location>
        <begin position="19"/>
        <end position="98"/>
    </location>
</feature>
<evidence type="ECO:0000256" key="3">
    <source>
        <dbReference type="ARBA" id="ARBA00023242"/>
    </source>
</evidence>
<feature type="compositionally biased region" description="Polar residues" evidence="4">
    <location>
        <begin position="177"/>
        <end position="194"/>
    </location>
</feature>
<proteinExistence type="predicted"/>
<dbReference type="Proteomes" id="UP000567885">
    <property type="component" value="Unassembled WGS sequence"/>
</dbReference>
<feature type="region of interest" description="Disordered" evidence="4">
    <location>
        <begin position="352"/>
        <end position="374"/>
    </location>
</feature>
<feature type="region of interest" description="Disordered" evidence="4">
    <location>
        <begin position="175"/>
        <end position="194"/>
    </location>
</feature>
<dbReference type="OrthoDB" id="436852at2759"/>
<evidence type="ECO:0000259" key="5">
    <source>
        <dbReference type="PROSITE" id="PS50013"/>
    </source>
</evidence>
<dbReference type="PROSITE" id="PS00598">
    <property type="entry name" value="CHROMO_1"/>
    <property type="match status" value="1"/>
</dbReference>